<dbReference type="Gene3D" id="2.120.10.30">
    <property type="entry name" value="TolB, C-terminal domain"/>
    <property type="match status" value="3"/>
</dbReference>
<proteinExistence type="inferred from homology"/>
<dbReference type="STRING" id="500610.SAMN02799615_01588"/>
<gene>
    <name evidence="3" type="ORF">SAMN02799615_01588</name>
</gene>
<keyword evidence="2" id="KW-0732">Signal</keyword>
<dbReference type="SUPFAM" id="SSF82171">
    <property type="entry name" value="DPP6 N-terminal domain-like"/>
    <property type="match status" value="1"/>
</dbReference>
<keyword evidence="4" id="KW-1185">Reference proteome</keyword>
<evidence type="ECO:0000313" key="3">
    <source>
        <dbReference type="EMBL" id="SFE71029.1"/>
    </source>
</evidence>
<dbReference type="RefSeq" id="WP_051548953.1">
    <property type="nucleotide sequence ID" value="NZ_FONH01000003.1"/>
</dbReference>
<dbReference type="EMBL" id="FONH01000003">
    <property type="protein sequence ID" value="SFE71029.1"/>
    <property type="molecule type" value="Genomic_DNA"/>
</dbReference>
<dbReference type="SUPFAM" id="SSF69304">
    <property type="entry name" value="Tricorn protease N-terminal domain"/>
    <property type="match status" value="1"/>
</dbReference>
<sequence>MRRLLPLALLLGFGGTAVAANDRPAPALFAPGVISSAGDEGPAAFMPDGATVYFSRGIDDDHNAILFSQHTGKSWSEPKTAPFSGKWRDADPAMAPDGSFLVFASNRPADGKGAPLDTVMGGKSYPGKGMNLWRVARRGNGWGEPERLPDAVNTCHSVFAPGIGTDGTLYYIGCGADGALRLLRSVRRDGRYQAAEPVALGTDDMIVRDPAIARDGSFIVVSIKRSKMQSYRLAIAFATPQGWSMPQDLGETINGGSHAMGAQLGPDGRTLYYVSDRRVPGEQADWNKDGDNIWQVTLKPWLDVHARDGAPVAGPWDRANDASPAFTADGNAVVFTRSVDKTARLFVAERNGSNWSAPQSLPFSTQWQDIEPAMAPDGSSLVFISNRPEQDGGAALDGFFNGQRFPGRGGNLWRVAYGKNGWGKPQRLPALLNTNSSVFAPALAADGTLYFMRTDADADGKGAFRLFRSRLLHGQYQAPQPLPFSDGVTGDFDPVVAPDQSYLVFSSQRAPATAAGSELFIVFARGEGWSAPQPLGVAGVEPRLSPDRAMLYYSAPDRRVHAFDLHAWLGKHSAVADAGHAANP</sequence>
<feature type="signal peptide" evidence="2">
    <location>
        <begin position="1"/>
        <end position="19"/>
    </location>
</feature>
<dbReference type="AlphaFoldDB" id="A0A1I2CRM4"/>
<evidence type="ECO:0000256" key="2">
    <source>
        <dbReference type="SAM" id="SignalP"/>
    </source>
</evidence>
<dbReference type="Pfam" id="PF07676">
    <property type="entry name" value="PD40"/>
    <property type="match status" value="5"/>
</dbReference>
<name>A0A1I2CRM4_9GAMM</name>
<feature type="chain" id="PRO_5011481282" evidence="2">
    <location>
        <begin position="20"/>
        <end position="584"/>
    </location>
</feature>
<comment type="similarity">
    <text evidence="1">Belongs to the TolB family.</text>
</comment>
<evidence type="ECO:0000313" key="4">
    <source>
        <dbReference type="Proteomes" id="UP000199477"/>
    </source>
</evidence>
<dbReference type="InterPro" id="IPR011042">
    <property type="entry name" value="6-blade_b-propeller_TolB-like"/>
</dbReference>
<dbReference type="Proteomes" id="UP000199477">
    <property type="component" value="Unassembled WGS sequence"/>
</dbReference>
<dbReference type="PANTHER" id="PTHR36842:SF1">
    <property type="entry name" value="PROTEIN TOLB"/>
    <property type="match status" value="1"/>
</dbReference>
<reference evidence="4" key="1">
    <citation type="submission" date="2016-10" db="EMBL/GenBank/DDBJ databases">
        <authorList>
            <person name="Varghese N."/>
            <person name="Submissions S."/>
        </authorList>
    </citation>
    <scope>NUCLEOTIDE SEQUENCE [LARGE SCALE GENOMIC DNA]</scope>
    <source>
        <strain evidence="4">UNC178MFTsu3.1</strain>
    </source>
</reference>
<protein>
    <submittedName>
        <fullName evidence="3">WD40-like Beta Propeller Repeat</fullName>
    </submittedName>
</protein>
<evidence type="ECO:0000256" key="1">
    <source>
        <dbReference type="ARBA" id="ARBA00009820"/>
    </source>
</evidence>
<dbReference type="InterPro" id="IPR011659">
    <property type="entry name" value="WD40"/>
</dbReference>
<accession>A0A1I2CRM4</accession>
<dbReference type="PANTHER" id="PTHR36842">
    <property type="entry name" value="PROTEIN TOLB HOMOLOG"/>
    <property type="match status" value="1"/>
</dbReference>
<organism evidence="3 4">
    <name type="scientific">Dyella marensis</name>
    <dbReference type="NCBI Taxonomy" id="500610"/>
    <lineage>
        <taxon>Bacteria</taxon>
        <taxon>Pseudomonadati</taxon>
        <taxon>Pseudomonadota</taxon>
        <taxon>Gammaproteobacteria</taxon>
        <taxon>Lysobacterales</taxon>
        <taxon>Rhodanobacteraceae</taxon>
        <taxon>Dyella</taxon>
    </lineage>
</organism>